<feature type="domain" description="Glycoside hydrolase family 31 TIM barrel" evidence="5">
    <location>
        <begin position="122"/>
        <end position="308"/>
    </location>
</feature>
<dbReference type="InterPro" id="IPR000322">
    <property type="entry name" value="Glyco_hydro_31_TIM"/>
</dbReference>
<dbReference type="InterPro" id="IPR011013">
    <property type="entry name" value="Gal_mutarotase_sf_dom"/>
</dbReference>
<accession>A0AAV5UMU5</accession>
<dbReference type="InterPro" id="IPR017853">
    <property type="entry name" value="GH"/>
</dbReference>
<dbReference type="SUPFAM" id="SSF51445">
    <property type="entry name" value="(Trans)glycosidases"/>
    <property type="match status" value="1"/>
</dbReference>
<feature type="region of interest" description="Disordered" evidence="4">
    <location>
        <begin position="308"/>
        <end position="351"/>
    </location>
</feature>
<keyword evidence="3" id="KW-0326">Glycosidase</keyword>
<feature type="compositionally biased region" description="Polar residues" evidence="4">
    <location>
        <begin position="330"/>
        <end position="344"/>
    </location>
</feature>
<organism evidence="7 8">
    <name type="scientific">Pristionchus entomophagus</name>
    <dbReference type="NCBI Taxonomy" id="358040"/>
    <lineage>
        <taxon>Eukaryota</taxon>
        <taxon>Metazoa</taxon>
        <taxon>Ecdysozoa</taxon>
        <taxon>Nematoda</taxon>
        <taxon>Chromadorea</taxon>
        <taxon>Rhabditida</taxon>
        <taxon>Rhabditina</taxon>
        <taxon>Diplogasteromorpha</taxon>
        <taxon>Diplogasteroidea</taxon>
        <taxon>Neodiplogasteridae</taxon>
        <taxon>Pristionchus</taxon>
    </lineage>
</organism>
<dbReference type="AlphaFoldDB" id="A0AAV5UMU5"/>
<comment type="similarity">
    <text evidence="1 3">Belongs to the glycosyl hydrolase 31 family.</text>
</comment>
<evidence type="ECO:0000256" key="4">
    <source>
        <dbReference type="SAM" id="MobiDB-lite"/>
    </source>
</evidence>
<keyword evidence="3" id="KW-0378">Hydrolase</keyword>
<evidence type="ECO:0000313" key="7">
    <source>
        <dbReference type="EMBL" id="GMT08465.1"/>
    </source>
</evidence>
<evidence type="ECO:0000256" key="1">
    <source>
        <dbReference type="ARBA" id="ARBA00007806"/>
    </source>
</evidence>
<dbReference type="Gene3D" id="2.60.40.1760">
    <property type="entry name" value="glycosyl hydrolase (family 31)"/>
    <property type="match status" value="1"/>
</dbReference>
<evidence type="ECO:0000259" key="5">
    <source>
        <dbReference type="Pfam" id="PF01055"/>
    </source>
</evidence>
<dbReference type="Gene3D" id="3.20.20.80">
    <property type="entry name" value="Glycosidases"/>
    <property type="match status" value="1"/>
</dbReference>
<dbReference type="GO" id="GO:0004558">
    <property type="term" value="F:alpha-1,4-glucosidase activity"/>
    <property type="evidence" value="ECO:0007669"/>
    <property type="project" value="TreeGrafter"/>
</dbReference>
<dbReference type="PANTHER" id="PTHR22762:SF133">
    <property type="entry name" value="P-TYPE DOMAIN-CONTAINING PROTEIN"/>
    <property type="match status" value="1"/>
</dbReference>
<evidence type="ECO:0000313" key="6">
    <source>
        <dbReference type="EMBL" id="GMT05246.1"/>
    </source>
</evidence>
<comment type="caution">
    <text evidence="7">The sequence shown here is derived from an EMBL/GenBank/DDBJ whole genome shotgun (WGS) entry which is preliminary data.</text>
</comment>
<name>A0AAV5UMU5_9BILA</name>
<protein>
    <recommendedName>
        <fullName evidence="5">Glycoside hydrolase family 31 TIM barrel domain-containing protein</fullName>
    </recommendedName>
</protein>
<dbReference type="EMBL" id="BTSX01000098">
    <property type="protein sequence ID" value="GMT08465.1"/>
    <property type="molecule type" value="Genomic_DNA"/>
</dbReference>
<sequence length="351" mass="40175">MLGWGENVHPNLKHDFTRYTKWGMFARDEGPDSQGIDNGDPYARTFNTKNLYGGHPFYMAIEDNGAAHGVLILNSNAQDVITVPSNGYIYRTIGGILDIYIFPGPTPAEVIQQYTAFVGRSFLPPYWALGFQLCRYGYKSLDDMKERVAAVRGYQIAFDVAYADIDYMERNKDFTIGQDKWSGFPAYVQILHDWDMHNILIFDPAIEVDYDTFSRAIQKNASFIEWERADEVPHDIQDVYPLAKDTKILLSVVWPDKHVAFPDFLDPQTSTSEWWTDEFRRFHDQIGFDGAWIDMNEPAAFGTNEAHPFYFDKPDHPSHSPVLPQAPIRSGTSLPTRPRPSTSTERMHVSQ</sequence>
<evidence type="ECO:0000256" key="3">
    <source>
        <dbReference type="RuleBase" id="RU361185"/>
    </source>
</evidence>
<keyword evidence="2" id="KW-0325">Glycoprotein</keyword>
<dbReference type="EMBL" id="BTSX01000006">
    <property type="protein sequence ID" value="GMT05246.1"/>
    <property type="molecule type" value="Genomic_DNA"/>
</dbReference>
<reference evidence="7" key="1">
    <citation type="submission" date="2023-10" db="EMBL/GenBank/DDBJ databases">
        <title>Genome assembly of Pristionchus species.</title>
        <authorList>
            <person name="Yoshida K."/>
            <person name="Sommer R.J."/>
        </authorList>
    </citation>
    <scope>NUCLEOTIDE SEQUENCE</scope>
    <source>
        <strain evidence="7">RS0144</strain>
    </source>
</reference>
<dbReference type="SUPFAM" id="SSF74650">
    <property type="entry name" value="Galactose mutarotase-like"/>
    <property type="match status" value="1"/>
</dbReference>
<gene>
    <name evidence="6" type="ORF">PENTCL1PPCAC_27420</name>
    <name evidence="7" type="ORF">PENTCL1PPCAC_30639</name>
</gene>
<evidence type="ECO:0000313" key="8">
    <source>
        <dbReference type="Proteomes" id="UP001432027"/>
    </source>
</evidence>
<evidence type="ECO:0000256" key="2">
    <source>
        <dbReference type="ARBA" id="ARBA00023180"/>
    </source>
</evidence>
<keyword evidence="8" id="KW-1185">Reference proteome</keyword>
<proteinExistence type="inferred from homology"/>
<dbReference type="PANTHER" id="PTHR22762">
    <property type="entry name" value="ALPHA-GLUCOSIDASE"/>
    <property type="match status" value="1"/>
</dbReference>
<dbReference type="GO" id="GO:0005975">
    <property type="term" value="P:carbohydrate metabolic process"/>
    <property type="evidence" value="ECO:0007669"/>
    <property type="project" value="InterPro"/>
</dbReference>
<dbReference type="GO" id="GO:0030246">
    <property type="term" value="F:carbohydrate binding"/>
    <property type="evidence" value="ECO:0007669"/>
    <property type="project" value="InterPro"/>
</dbReference>
<dbReference type="Proteomes" id="UP001432027">
    <property type="component" value="Unassembled WGS sequence"/>
</dbReference>
<dbReference type="Pfam" id="PF01055">
    <property type="entry name" value="Glyco_hydro_31_2nd"/>
    <property type="match status" value="1"/>
</dbReference>
<dbReference type="CDD" id="cd14752">
    <property type="entry name" value="GH31_N"/>
    <property type="match status" value="1"/>
</dbReference>